<name>A0AB38YLB2_VEIPA</name>
<dbReference type="Proteomes" id="UP001228955">
    <property type="component" value="Chromosome"/>
</dbReference>
<dbReference type="Pfam" id="PF24072">
    <property type="entry name" value="T7_gp14"/>
    <property type="match status" value="1"/>
</dbReference>
<dbReference type="RefSeq" id="WP_004693126.1">
    <property type="nucleotide sequence ID" value="NZ_CP133463.1"/>
</dbReference>
<evidence type="ECO:0000313" key="1">
    <source>
        <dbReference type="EMBL" id="WMS18834.1"/>
    </source>
</evidence>
<dbReference type="EMBL" id="CP133463">
    <property type="protein sequence ID" value="WMS18834.1"/>
    <property type="molecule type" value="Genomic_DNA"/>
</dbReference>
<dbReference type="AlphaFoldDB" id="A0AB38YLB2"/>
<evidence type="ECO:0008006" key="3">
    <source>
        <dbReference type="Google" id="ProtNLM"/>
    </source>
</evidence>
<dbReference type="InterPro" id="IPR038996">
    <property type="entry name" value="Gp14"/>
</dbReference>
<evidence type="ECO:0000313" key="2">
    <source>
        <dbReference type="Proteomes" id="UP001228955"/>
    </source>
</evidence>
<reference evidence="1" key="1">
    <citation type="submission" date="2023-08" db="EMBL/GenBank/DDBJ databases">
        <title>Veillonella_parvula_DSM 2007_complete_genome_hifiasm_Zymo_Research_D6332.</title>
        <authorList>
            <person name="Damerum A."/>
        </authorList>
    </citation>
    <scope>NUCLEOTIDE SEQUENCE</scope>
    <source>
        <strain evidence="1">DSM 2007</strain>
    </source>
</reference>
<accession>A0AB38YLB2</accession>
<sequence length="198" mass="21623">MCLPAAAILTAVSTGVGLIAQNQQTKAQSAMYNAQAQAAEANKRISDRKQEQIAMQQLQERDKMDNRMRLVAGTNAAEAGAGGLQMAGSPLQLMASSYDEYNKDIYNWEQNKNNAIYNEYLNGMNYQNEANAARASAKNARRQGNLAMVGSILGAASSMYSIKQQYAKPKMTTTYGGDPVGYTDKGPVVTVKRDYKMR</sequence>
<proteinExistence type="predicted"/>
<organism evidence="1 2">
    <name type="scientific">Veillonella parvula</name>
    <name type="common">Staphylococcus parvulus</name>
    <dbReference type="NCBI Taxonomy" id="29466"/>
    <lineage>
        <taxon>Bacteria</taxon>
        <taxon>Bacillati</taxon>
        <taxon>Bacillota</taxon>
        <taxon>Negativicutes</taxon>
        <taxon>Veillonellales</taxon>
        <taxon>Veillonellaceae</taxon>
        <taxon>Veillonella</taxon>
    </lineage>
</organism>
<protein>
    <recommendedName>
        <fullName evidence="3">Internal virion protein B</fullName>
    </recommendedName>
</protein>
<gene>
    <name evidence="1" type="ORF">RDV51_05155</name>
</gene>